<dbReference type="Pfam" id="PF04857">
    <property type="entry name" value="CAF1"/>
    <property type="match status" value="2"/>
</dbReference>
<dbReference type="GO" id="GO:0000175">
    <property type="term" value="F:3'-5'-RNA exonuclease activity"/>
    <property type="evidence" value="ECO:0007669"/>
    <property type="project" value="TreeGrafter"/>
</dbReference>
<dbReference type="Proteomes" id="UP000770661">
    <property type="component" value="Unassembled WGS sequence"/>
</dbReference>
<dbReference type="Gene3D" id="3.30.420.10">
    <property type="entry name" value="Ribonuclease H-like superfamily/Ribonuclease H"/>
    <property type="match status" value="2"/>
</dbReference>
<dbReference type="GO" id="GO:0015030">
    <property type="term" value="C:Cajal body"/>
    <property type="evidence" value="ECO:0007669"/>
    <property type="project" value="TreeGrafter"/>
</dbReference>
<organism evidence="3 4">
    <name type="scientific">Chionoecetes opilio</name>
    <name type="common">Atlantic snow crab</name>
    <name type="synonym">Cancer opilio</name>
    <dbReference type="NCBI Taxonomy" id="41210"/>
    <lineage>
        <taxon>Eukaryota</taxon>
        <taxon>Metazoa</taxon>
        <taxon>Ecdysozoa</taxon>
        <taxon>Arthropoda</taxon>
        <taxon>Crustacea</taxon>
        <taxon>Multicrustacea</taxon>
        <taxon>Malacostraca</taxon>
        <taxon>Eumalacostraca</taxon>
        <taxon>Eucarida</taxon>
        <taxon>Decapoda</taxon>
        <taxon>Pleocyemata</taxon>
        <taxon>Brachyura</taxon>
        <taxon>Eubrachyura</taxon>
        <taxon>Majoidea</taxon>
        <taxon>Majidae</taxon>
        <taxon>Chionoecetes</taxon>
    </lineage>
</organism>
<dbReference type="InterPro" id="IPR012337">
    <property type="entry name" value="RNaseH-like_sf"/>
</dbReference>
<dbReference type="GO" id="GO:0034472">
    <property type="term" value="P:snRNA 3'-end processing"/>
    <property type="evidence" value="ECO:0007669"/>
    <property type="project" value="TreeGrafter"/>
</dbReference>
<evidence type="ECO:0000256" key="2">
    <source>
        <dbReference type="SAM" id="MobiDB-lite"/>
    </source>
</evidence>
<dbReference type="InterPro" id="IPR036397">
    <property type="entry name" value="RNaseH_sf"/>
</dbReference>
<reference evidence="3" key="1">
    <citation type="submission" date="2020-07" db="EMBL/GenBank/DDBJ databases">
        <title>The High-quality genome of the commercially important snow crab, Chionoecetes opilio.</title>
        <authorList>
            <person name="Jeong J.-H."/>
            <person name="Ryu S."/>
        </authorList>
    </citation>
    <scope>NUCLEOTIDE SEQUENCE</scope>
    <source>
        <strain evidence="3">MADBK_172401_WGS</strain>
        <tissue evidence="3">Digestive gland</tissue>
    </source>
</reference>
<dbReference type="InterPro" id="IPR051181">
    <property type="entry name" value="CAF1_poly(A)_ribonucleases"/>
</dbReference>
<dbReference type="EMBL" id="JACEEZ010007492">
    <property type="protein sequence ID" value="KAG0724015.1"/>
    <property type="molecule type" value="Genomic_DNA"/>
</dbReference>
<dbReference type="PANTHER" id="PTHR15092">
    <property type="entry name" value="POLY A -SPECIFIC RIBONUCLEASE/TARGET OF EGR1, MEMBER 1"/>
    <property type="match status" value="1"/>
</dbReference>
<comment type="caution">
    <text evidence="3">The sequence shown here is derived from an EMBL/GenBank/DDBJ whole genome shotgun (WGS) entry which is preliminary data.</text>
</comment>
<dbReference type="OrthoDB" id="414075at2759"/>
<dbReference type="SUPFAM" id="SSF53098">
    <property type="entry name" value="Ribonuclease H-like"/>
    <property type="match status" value="1"/>
</dbReference>
<evidence type="ECO:0000313" key="4">
    <source>
        <dbReference type="Proteomes" id="UP000770661"/>
    </source>
</evidence>
<dbReference type="GO" id="GO:0017069">
    <property type="term" value="F:snRNA binding"/>
    <property type="evidence" value="ECO:0007669"/>
    <property type="project" value="TreeGrafter"/>
</dbReference>
<sequence length="485" mass="55464">MEDKLPIIEVTGDNYAQVWPCMAKAFKDATFIAMDCELSGLGNRSKINSSELDLRYQNLVELANSHAIVALGISCFSCNSVSSIDMQEGNGKEQTPVTYYMVQTFNVLTMCSDPFTVECGSLKFLHNHGFDFNKLYAKGVLYYKGCDRRNDNSFSVRQLFTKMLEYRKPLIVHNGLIDLVFLYQSFYCDLPKKNDTFAADLDDLFPEGVYDTKYLAEFHQAFPATYLEYLFKKMQLKNASCQKKGEWHVRLCFPPYPRHAPNIDWYSYLQVFSYRVQDDPDDRELCKCFAYHGYCKNDKCMLGHNINRVVKELQTPGAKKQGNSKYYLPRRGSLVHIIEKFSSKAEETRPQKREASFKEASITKKQKSPKAPNEPEQVTKEPKNVVAMEVKQENSRGVNGHRAGYDAFMTGFVFATIVSMKGQLTSKDDPFTPKNIGLADQVNKVFLMGKDFPFLIRTGHYSSKSSNHCGKIINVRKGEITQRKV</sequence>
<accession>A0A8J4Y9V6</accession>
<feature type="compositionally biased region" description="Basic and acidic residues" evidence="2">
    <location>
        <begin position="343"/>
        <end position="357"/>
    </location>
</feature>
<gene>
    <name evidence="3" type="primary">TOE1</name>
    <name evidence="3" type="ORF">GWK47_005305</name>
</gene>
<evidence type="ECO:0000313" key="3">
    <source>
        <dbReference type="EMBL" id="KAG0724015.1"/>
    </source>
</evidence>
<name>A0A8J4Y9V6_CHIOP</name>
<dbReference type="InterPro" id="IPR006941">
    <property type="entry name" value="RNase_CAF1"/>
</dbReference>
<protein>
    <submittedName>
        <fullName evidence="3">Target of EGR1 protein 1</fullName>
    </submittedName>
</protein>
<dbReference type="AlphaFoldDB" id="A0A8J4Y9V6"/>
<dbReference type="PANTHER" id="PTHR15092:SF37">
    <property type="entry name" value="TARGET OF EGR1 PROTEIN 1"/>
    <property type="match status" value="1"/>
</dbReference>
<proteinExistence type="inferred from homology"/>
<keyword evidence="4" id="KW-1185">Reference proteome</keyword>
<evidence type="ECO:0000256" key="1">
    <source>
        <dbReference type="ARBA" id="ARBA00008372"/>
    </source>
</evidence>
<comment type="similarity">
    <text evidence="1">Belongs to the CAF1 family.</text>
</comment>
<feature type="region of interest" description="Disordered" evidence="2">
    <location>
        <begin position="343"/>
        <end position="383"/>
    </location>
</feature>